<evidence type="ECO:0008006" key="4">
    <source>
        <dbReference type="Google" id="ProtNLM"/>
    </source>
</evidence>
<keyword evidence="1" id="KW-0812">Transmembrane</keyword>
<accession>A0A835HQ54</accession>
<keyword evidence="3" id="KW-1185">Reference proteome</keyword>
<organism evidence="2 3">
    <name type="scientific">Coptis chinensis</name>
    <dbReference type="NCBI Taxonomy" id="261450"/>
    <lineage>
        <taxon>Eukaryota</taxon>
        <taxon>Viridiplantae</taxon>
        <taxon>Streptophyta</taxon>
        <taxon>Embryophyta</taxon>
        <taxon>Tracheophyta</taxon>
        <taxon>Spermatophyta</taxon>
        <taxon>Magnoliopsida</taxon>
        <taxon>Ranunculales</taxon>
        <taxon>Ranunculaceae</taxon>
        <taxon>Coptidoideae</taxon>
        <taxon>Coptis</taxon>
    </lineage>
</organism>
<evidence type="ECO:0000313" key="2">
    <source>
        <dbReference type="EMBL" id="KAF9603449.1"/>
    </source>
</evidence>
<evidence type="ECO:0000256" key="1">
    <source>
        <dbReference type="SAM" id="Phobius"/>
    </source>
</evidence>
<dbReference type="EMBL" id="JADFTS010000006">
    <property type="protein sequence ID" value="KAF9603449.1"/>
    <property type="molecule type" value="Genomic_DNA"/>
</dbReference>
<dbReference type="OrthoDB" id="1845088at2759"/>
<keyword evidence="1" id="KW-1133">Transmembrane helix</keyword>
<proteinExistence type="predicted"/>
<dbReference type="PANTHER" id="PTHR47481">
    <property type="match status" value="1"/>
</dbReference>
<gene>
    <name evidence="2" type="ORF">IFM89_036242</name>
</gene>
<dbReference type="AlphaFoldDB" id="A0A835HQ54"/>
<keyword evidence="1" id="KW-0472">Membrane</keyword>
<feature type="transmembrane region" description="Helical" evidence="1">
    <location>
        <begin position="97"/>
        <end position="121"/>
    </location>
</feature>
<dbReference type="PANTHER" id="PTHR47481:SF10">
    <property type="entry name" value="COPIA-LIKE POLYPROTEIN_RETROTRANSPOSON"/>
    <property type="match status" value="1"/>
</dbReference>
<comment type="caution">
    <text evidence="2">The sequence shown here is derived from an EMBL/GenBank/DDBJ whole genome shotgun (WGS) entry which is preliminary data.</text>
</comment>
<name>A0A835HQ54_9MAGN</name>
<protein>
    <recommendedName>
        <fullName evidence="4">Retrotransposon Copia-like N-terminal domain-containing protein</fullName>
    </recommendedName>
</protein>
<sequence length="133" mass="14888">MFSIPIITNIVIVKLNYDNFLLWSHQIEAFLIGQDLYKFVDSSHQCPATTYPGLPLLFGLAYMRGQNIYVDALSAIGEPVKNTNLVNVILRDLGSEYAMLVIALESLDLALVLGFLIMSLITIHPLPWGLQYC</sequence>
<reference evidence="2 3" key="1">
    <citation type="submission" date="2020-10" db="EMBL/GenBank/DDBJ databases">
        <title>The Coptis chinensis genome and diversification of protoberbering-type alkaloids.</title>
        <authorList>
            <person name="Wang B."/>
            <person name="Shu S."/>
            <person name="Song C."/>
            <person name="Liu Y."/>
        </authorList>
    </citation>
    <scope>NUCLEOTIDE SEQUENCE [LARGE SCALE GENOMIC DNA]</scope>
    <source>
        <strain evidence="2">HL-2020</strain>
        <tissue evidence="2">Leaf</tissue>
    </source>
</reference>
<dbReference type="Proteomes" id="UP000631114">
    <property type="component" value="Unassembled WGS sequence"/>
</dbReference>
<evidence type="ECO:0000313" key="3">
    <source>
        <dbReference type="Proteomes" id="UP000631114"/>
    </source>
</evidence>